<dbReference type="AlphaFoldDB" id="A0A4Z0GRB7"/>
<dbReference type="Pfam" id="PF02275">
    <property type="entry name" value="CBAH"/>
    <property type="match status" value="1"/>
</dbReference>
<dbReference type="InterPro" id="IPR029055">
    <property type="entry name" value="Ntn_hydrolases_N"/>
</dbReference>
<dbReference type="GO" id="GO:0016787">
    <property type="term" value="F:hydrolase activity"/>
    <property type="evidence" value="ECO:0007669"/>
    <property type="project" value="UniProtKB-KW"/>
</dbReference>
<evidence type="ECO:0000313" key="5">
    <source>
        <dbReference type="Proteomes" id="UP000298347"/>
    </source>
</evidence>
<accession>A0A4Z0GRB7</accession>
<evidence type="ECO:0000256" key="1">
    <source>
        <dbReference type="ARBA" id="ARBA00006625"/>
    </source>
</evidence>
<dbReference type="Gene3D" id="3.60.60.10">
    <property type="entry name" value="Penicillin V Acylase, Chain A"/>
    <property type="match status" value="1"/>
</dbReference>
<dbReference type="RefSeq" id="WP_135347254.1">
    <property type="nucleotide sequence ID" value="NZ_SRJD01000002.1"/>
</dbReference>
<dbReference type="SUPFAM" id="SSF56235">
    <property type="entry name" value="N-terminal nucleophile aminohydrolases (Ntn hydrolases)"/>
    <property type="match status" value="1"/>
</dbReference>
<keyword evidence="5" id="KW-1185">Reference proteome</keyword>
<dbReference type="Proteomes" id="UP000298347">
    <property type="component" value="Unassembled WGS sequence"/>
</dbReference>
<dbReference type="CDD" id="cd00542">
    <property type="entry name" value="Ntn_PVA"/>
    <property type="match status" value="1"/>
</dbReference>
<keyword evidence="2 4" id="KW-0378">Hydrolase</keyword>
<dbReference type="InterPro" id="IPR052193">
    <property type="entry name" value="Peptidase_C59"/>
</dbReference>
<protein>
    <submittedName>
        <fullName evidence="4">Choloylglycine hydrolase family protein</fullName>
    </submittedName>
</protein>
<evidence type="ECO:0000256" key="2">
    <source>
        <dbReference type="ARBA" id="ARBA00022801"/>
    </source>
</evidence>
<gene>
    <name evidence="4" type="ORF">E4665_02620</name>
</gene>
<dbReference type="OrthoDB" id="9794717at2"/>
<proteinExistence type="inferred from homology"/>
<dbReference type="InterPro" id="IPR029132">
    <property type="entry name" value="CBAH/NAAA_C"/>
</dbReference>
<comment type="similarity">
    <text evidence="1">Belongs to the peptidase C59 family.</text>
</comment>
<evidence type="ECO:0000259" key="3">
    <source>
        <dbReference type="Pfam" id="PF02275"/>
    </source>
</evidence>
<dbReference type="PANTHER" id="PTHR35527:SF2">
    <property type="entry name" value="HYDROLASE"/>
    <property type="match status" value="1"/>
</dbReference>
<sequence length="328" mass="36589">MCTSLTLQTRDGHHLFGRTMDFTMDLNQSVIITPRRYKWINTTKEVISAKQGVVGMGIQQQGKVTFADGLNESGLTCATLYLQGFASYHKEAVKNKTNLPPQDFVLWCLTQFDSVQAVKEAMDGVSFLDAPLPALGITPPLHWILSDKSGKCIVIESTGKGVQIYDNPVGVLTNSPEFDWHLQNLRQYIGLQSRQFDPTQWIDLKLSAFSQGSGSFGLPGDFTPPSRFVRAAYLKQNITGIENESDGLTGLFHILSNCSVPKGIVVTPQSTEDVTIYTSAMCLESGTYYYQSYDCQQISAVHLFNENLDSEDVKVYPYPRVQYIHDEN</sequence>
<evidence type="ECO:0000313" key="4">
    <source>
        <dbReference type="EMBL" id="TGA99859.1"/>
    </source>
</evidence>
<dbReference type="PANTHER" id="PTHR35527">
    <property type="entry name" value="CHOLOYLGLYCINE HYDROLASE"/>
    <property type="match status" value="1"/>
</dbReference>
<reference evidence="4 5" key="1">
    <citation type="journal article" date="2015" name="Int. J. Syst. Evol. Microbiol.">
        <title>Sporolactobacillus shoreae sp. nov. and Sporolactobacillus spathodeae sp. nov., two spore-forming lactic acid bacteria isolated from tree barks in Thailand.</title>
        <authorList>
            <person name="Thamacharoensuk T."/>
            <person name="Kitahara M."/>
            <person name="Ohkuma M."/>
            <person name="Thongchul N."/>
            <person name="Tanasupawat S."/>
        </authorList>
    </citation>
    <scope>NUCLEOTIDE SEQUENCE [LARGE SCALE GENOMIC DNA]</scope>
    <source>
        <strain evidence="4 5">BK92</strain>
    </source>
</reference>
<dbReference type="EMBL" id="SRJD01000002">
    <property type="protein sequence ID" value="TGA99859.1"/>
    <property type="molecule type" value="Genomic_DNA"/>
</dbReference>
<organism evidence="4 5">
    <name type="scientific">Sporolactobacillus shoreae</name>
    <dbReference type="NCBI Taxonomy" id="1465501"/>
    <lineage>
        <taxon>Bacteria</taxon>
        <taxon>Bacillati</taxon>
        <taxon>Bacillota</taxon>
        <taxon>Bacilli</taxon>
        <taxon>Bacillales</taxon>
        <taxon>Sporolactobacillaceae</taxon>
        <taxon>Sporolactobacillus</taxon>
    </lineage>
</organism>
<comment type="caution">
    <text evidence="4">The sequence shown here is derived from an EMBL/GenBank/DDBJ whole genome shotgun (WGS) entry which is preliminary data.</text>
</comment>
<feature type="domain" description="Choloylglycine hydrolase/NAAA C-terminal" evidence="3">
    <location>
        <begin position="2"/>
        <end position="316"/>
    </location>
</feature>
<name>A0A4Z0GRB7_9BACL</name>